<proteinExistence type="predicted"/>
<gene>
    <name evidence="1" type="ORF">QAD02_017635</name>
</gene>
<sequence length="463" mass="52402">MEDEVYADTDSDTEGANSDGSAEQPGILQVYLIQNTFGDDNYLTICYWFFIANIAAVAVINNEGVDSEHSEDAHEDNASSSEISDFDLNLPTSHSYLGSNLEELKGRTILDEGIYMNLPLLPMRSVVLFPGQTLPLAVFGSGVINMLDNCIQKNRTFGVVCLSDDKLEMVGTTAEIFEYTQGGEDGGFCIKAKGRQRFKILEIIQGYSQKSANVRIMPEITLSHPIFEQRLTSLDHRRVMLLNQKDQATFDRIRKLDAAVTAWPDWVYKHYDPQILAFKIRQNLQFIVSRGSSVPTDPTDLSFWVAQNLPLDDKERILLLEYDCVISRLQWQLEYLTKDRILVCSTCDKKIAKQSDIFPMSKEGPQSTFCNSSGFIHDTITVYKAENLKLDPNPPSAEYSWFPGYAWTIANCDGCESHMGWRFTAHKNKSLRPLSFWGLTRKGLKSRKLKKSERKLSTRSDSS</sequence>
<name>A0ACC2PFK3_9HYME</name>
<dbReference type="EMBL" id="CM056741">
    <property type="protein sequence ID" value="KAJ8681843.1"/>
    <property type="molecule type" value="Genomic_DNA"/>
</dbReference>
<protein>
    <submittedName>
        <fullName evidence="1">Uncharacterized protein</fullName>
    </submittedName>
</protein>
<evidence type="ECO:0000313" key="1">
    <source>
        <dbReference type="EMBL" id="KAJ8681843.1"/>
    </source>
</evidence>
<reference evidence="1" key="1">
    <citation type="submission" date="2023-04" db="EMBL/GenBank/DDBJ databases">
        <title>A chromosome-level genome assembly of the parasitoid wasp Eretmocerus hayati.</title>
        <authorList>
            <person name="Zhong Y."/>
            <person name="Liu S."/>
            <person name="Liu Y."/>
        </authorList>
    </citation>
    <scope>NUCLEOTIDE SEQUENCE</scope>
    <source>
        <strain evidence="1">ZJU_SS_LIU_2023</strain>
    </source>
</reference>
<evidence type="ECO:0000313" key="2">
    <source>
        <dbReference type="Proteomes" id="UP001239111"/>
    </source>
</evidence>
<keyword evidence="2" id="KW-1185">Reference proteome</keyword>
<comment type="caution">
    <text evidence="1">The sequence shown here is derived from an EMBL/GenBank/DDBJ whole genome shotgun (WGS) entry which is preliminary data.</text>
</comment>
<accession>A0ACC2PFK3</accession>
<organism evidence="1 2">
    <name type="scientific">Eretmocerus hayati</name>
    <dbReference type="NCBI Taxonomy" id="131215"/>
    <lineage>
        <taxon>Eukaryota</taxon>
        <taxon>Metazoa</taxon>
        <taxon>Ecdysozoa</taxon>
        <taxon>Arthropoda</taxon>
        <taxon>Hexapoda</taxon>
        <taxon>Insecta</taxon>
        <taxon>Pterygota</taxon>
        <taxon>Neoptera</taxon>
        <taxon>Endopterygota</taxon>
        <taxon>Hymenoptera</taxon>
        <taxon>Apocrita</taxon>
        <taxon>Proctotrupomorpha</taxon>
        <taxon>Chalcidoidea</taxon>
        <taxon>Aphelinidae</taxon>
        <taxon>Aphelininae</taxon>
        <taxon>Eretmocerus</taxon>
    </lineage>
</organism>
<dbReference type="Proteomes" id="UP001239111">
    <property type="component" value="Chromosome 1"/>
</dbReference>